<evidence type="ECO:0000313" key="10">
    <source>
        <dbReference type="Proteomes" id="UP001474421"/>
    </source>
</evidence>
<evidence type="ECO:0000256" key="8">
    <source>
        <dbReference type="SAM" id="MobiDB-lite"/>
    </source>
</evidence>
<dbReference type="InterPro" id="IPR028169">
    <property type="entry name" value="Raftlin"/>
</dbReference>
<comment type="caution">
    <text evidence="9">The sequence shown here is derived from an EMBL/GenBank/DDBJ whole genome shotgun (WGS) entry which is preliminary data.</text>
</comment>
<keyword evidence="5" id="KW-0472">Membrane</keyword>
<evidence type="ECO:0000256" key="2">
    <source>
        <dbReference type="ARBA" id="ARBA00006390"/>
    </source>
</evidence>
<evidence type="ECO:0000256" key="7">
    <source>
        <dbReference type="ARBA" id="ARBA00023288"/>
    </source>
</evidence>
<gene>
    <name evidence="9" type="ORF">NXF25_019744</name>
</gene>
<keyword evidence="3" id="KW-1003">Cell membrane</keyword>
<sequence>MQFRKTFSVGRRRLARRVGFFNSTETPRNQRRGGWRGANFQHWRRCGLLGGASLKKAKRNSGVDSEREGERVSAFTMGCRLNKLEKHDDKRPGNIYSTLKRPQVEMKTDIFYEYHFLDFTTLSNELPRSAVIKLSSLRDLPLQLQDFYYQGFRLAAIYPFLQPPNNNEKTLQEQIFRAVLIKKMERPLQREPVNEWNSLEIESCFFSDQLSDKSKIPDLIKKIQDAASRGLKFVGIVPQHVSQMNSKCSSAVISISNSSGELKDDKNPLDIPEDCASLNLEKGNDIDVCKVPAGEEEGSNQQVNPSEDLGGEQAVTEHFSLSSPEELGGQLHETEILALFNQPKTLQTSSQYYTVTVPVRIINNGKSICALEANWLEHMTDHFRRGSRLVHGILGLGLINDTFQGMTDGVFIFEDPSVDDSRSMQGYDAIVVEQWTILDGVHIEADYNPLLNSLAVYGWQLTCVLPTPIVKKKRDGKLATKQIVFLQRPFLPQKTKRKQPKFHWRFSKQDQHQKRDKKPLKAKLSARVQQQQTIEKQESEATNRKNSETQFSTNDLQFPVISYQQLACAEDRTVEHRAIPSYNNEMSAETWNARQSGDQDMGGFCLSQKGTYKNCESQMFQEHCITADDGMCEAQGAETGWIPEVSVD</sequence>
<keyword evidence="6" id="KW-0564">Palmitate</keyword>
<feature type="compositionally biased region" description="Basic and acidic residues" evidence="8">
    <location>
        <begin position="535"/>
        <end position="547"/>
    </location>
</feature>
<dbReference type="EMBL" id="JAOTOJ010000008">
    <property type="protein sequence ID" value="KAK9396383.1"/>
    <property type="molecule type" value="Genomic_DNA"/>
</dbReference>
<reference evidence="9 10" key="1">
    <citation type="journal article" date="2024" name="Proc. Natl. Acad. Sci. U.S.A.">
        <title>The genetic regulatory architecture and epigenomic basis for age-related changes in rattlesnake venom.</title>
        <authorList>
            <person name="Hogan M.P."/>
            <person name="Holding M.L."/>
            <person name="Nystrom G.S."/>
            <person name="Colston T.J."/>
            <person name="Bartlett D.A."/>
            <person name="Mason A.J."/>
            <person name="Ellsworth S.A."/>
            <person name="Rautsaw R.M."/>
            <person name="Lawrence K.C."/>
            <person name="Strickland J.L."/>
            <person name="He B."/>
            <person name="Fraser P."/>
            <person name="Margres M.J."/>
            <person name="Gilbert D.M."/>
            <person name="Gibbs H.L."/>
            <person name="Parkinson C.L."/>
            <person name="Rokyta D.R."/>
        </authorList>
    </citation>
    <scope>NUCLEOTIDE SEQUENCE [LARGE SCALE GENOMIC DNA]</scope>
    <source>
        <strain evidence="9">DRR0105</strain>
    </source>
</reference>
<protein>
    <submittedName>
        <fullName evidence="9">Raftlin</fullName>
    </submittedName>
</protein>
<dbReference type="AlphaFoldDB" id="A0AAW1B328"/>
<evidence type="ECO:0000256" key="4">
    <source>
        <dbReference type="ARBA" id="ARBA00022707"/>
    </source>
</evidence>
<dbReference type="Proteomes" id="UP001474421">
    <property type="component" value="Unassembled WGS sequence"/>
</dbReference>
<evidence type="ECO:0000256" key="3">
    <source>
        <dbReference type="ARBA" id="ARBA00022475"/>
    </source>
</evidence>
<keyword evidence="7" id="KW-0449">Lipoprotein</keyword>
<evidence type="ECO:0000256" key="5">
    <source>
        <dbReference type="ARBA" id="ARBA00023136"/>
    </source>
</evidence>
<comment type="similarity">
    <text evidence="2">Belongs to the raftlin family.</text>
</comment>
<evidence type="ECO:0000313" key="9">
    <source>
        <dbReference type="EMBL" id="KAK9396383.1"/>
    </source>
</evidence>
<evidence type="ECO:0000256" key="6">
    <source>
        <dbReference type="ARBA" id="ARBA00023139"/>
    </source>
</evidence>
<proteinExistence type="inferred from homology"/>
<accession>A0AAW1B328</accession>
<dbReference type="PANTHER" id="PTHR17601">
    <property type="entry name" value="RAFTLIN-RELATED"/>
    <property type="match status" value="1"/>
</dbReference>
<dbReference type="GO" id="GO:0005886">
    <property type="term" value="C:plasma membrane"/>
    <property type="evidence" value="ECO:0007669"/>
    <property type="project" value="UniProtKB-SubCell"/>
</dbReference>
<evidence type="ECO:0000256" key="1">
    <source>
        <dbReference type="ARBA" id="ARBA00004193"/>
    </source>
</evidence>
<name>A0AAW1B328_CROAD</name>
<dbReference type="Pfam" id="PF15250">
    <property type="entry name" value="Raftlin"/>
    <property type="match status" value="1"/>
</dbReference>
<dbReference type="PANTHER" id="PTHR17601:SF3">
    <property type="entry name" value="RAFTLIN"/>
    <property type="match status" value="1"/>
</dbReference>
<comment type="subcellular location">
    <subcellularLocation>
        <location evidence="1">Cell membrane</location>
        <topology evidence="1">Lipid-anchor</topology>
    </subcellularLocation>
</comment>
<keyword evidence="10" id="KW-1185">Reference proteome</keyword>
<feature type="region of interest" description="Disordered" evidence="8">
    <location>
        <begin position="494"/>
        <end position="551"/>
    </location>
</feature>
<keyword evidence="4" id="KW-0519">Myristate</keyword>
<feature type="compositionally biased region" description="Basic residues" evidence="8">
    <location>
        <begin position="494"/>
        <end position="506"/>
    </location>
</feature>
<organism evidence="9 10">
    <name type="scientific">Crotalus adamanteus</name>
    <name type="common">Eastern diamondback rattlesnake</name>
    <dbReference type="NCBI Taxonomy" id="8729"/>
    <lineage>
        <taxon>Eukaryota</taxon>
        <taxon>Metazoa</taxon>
        <taxon>Chordata</taxon>
        <taxon>Craniata</taxon>
        <taxon>Vertebrata</taxon>
        <taxon>Euteleostomi</taxon>
        <taxon>Lepidosauria</taxon>
        <taxon>Squamata</taxon>
        <taxon>Bifurcata</taxon>
        <taxon>Unidentata</taxon>
        <taxon>Episquamata</taxon>
        <taxon>Toxicofera</taxon>
        <taxon>Serpentes</taxon>
        <taxon>Colubroidea</taxon>
        <taxon>Viperidae</taxon>
        <taxon>Crotalinae</taxon>
        <taxon>Crotalus</taxon>
    </lineage>
</organism>